<comment type="caution">
    <text evidence="1">The sequence shown here is derived from an EMBL/GenBank/DDBJ whole genome shotgun (WGS) entry which is preliminary data.</text>
</comment>
<organism evidence="1 2">
    <name type="scientific">Helicobacter macacae MIT 99-5501</name>
    <dbReference type="NCBI Taxonomy" id="1357400"/>
    <lineage>
        <taxon>Bacteria</taxon>
        <taxon>Pseudomonadati</taxon>
        <taxon>Campylobacterota</taxon>
        <taxon>Epsilonproteobacteria</taxon>
        <taxon>Campylobacterales</taxon>
        <taxon>Helicobacteraceae</taxon>
        <taxon>Helicobacter</taxon>
    </lineage>
</organism>
<dbReference type="AlphaFoldDB" id="V8CCN3"/>
<dbReference type="PATRIC" id="fig|1357400.3.peg.700"/>
<dbReference type="eggNOG" id="ENOG50309ZT">
    <property type="taxonomic scope" value="Bacteria"/>
</dbReference>
<dbReference type="EMBL" id="AZJI01000001">
    <property type="protein sequence ID" value="ETD25178.1"/>
    <property type="molecule type" value="Genomic_DNA"/>
</dbReference>
<evidence type="ECO:0000313" key="2">
    <source>
        <dbReference type="Proteomes" id="UP000018731"/>
    </source>
</evidence>
<dbReference type="RefSeq" id="WP_023927223.1">
    <property type="nucleotide sequence ID" value="NZ_KI669454.1"/>
</dbReference>
<keyword evidence="2" id="KW-1185">Reference proteome</keyword>
<evidence type="ECO:0000313" key="1">
    <source>
        <dbReference type="EMBL" id="ETD25178.1"/>
    </source>
</evidence>
<protein>
    <submittedName>
        <fullName evidence="1">Uncharacterized protein</fullName>
    </submittedName>
</protein>
<dbReference type="Proteomes" id="UP000018731">
    <property type="component" value="Unassembled WGS sequence"/>
</dbReference>
<gene>
    <name evidence="1" type="ORF">HMPREF2086_00513</name>
</gene>
<dbReference type="STRING" id="1357400.HMPREF2086_00513"/>
<reference evidence="1 2" key="1">
    <citation type="journal article" date="2014" name="Genome Announc.">
        <title>Draft genome sequences of six enterohepatic helicobacter species isolated from humans and one from rhesus macaques.</title>
        <authorList>
            <person name="Shen Z."/>
            <person name="Sheh A."/>
            <person name="Young S.K."/>
            <person name="Abouelliel A."/>
            <person name="Ward D.V."/>
            <person name="Earl A.M."/>
            <person name="Fox J.G."/>
        </authorList>
    </citation>
    <scope>NUCLEOTIDE SEQUENCE [LARGE SCALE GENOMIC DNA]</scope>
    <source>
        <strain evidence="1 2">MIT 99-5501</strain>
    </source>
</reference>
<accession>V8CCN3</accession>
<name>V8CCN3_9HELI</name>
<dbReference type="HOGENOM" id="CLU_107483_1_0_7"/>
<sequence length="181" mass="21041">MTIDLNKQIALFSQKRLQSYESTEQHKENFLLIQRLCAKIGLLEIITRNKVAQILQIGDDEFVSKQTLGFWGDKINECKIHNALVNLAHIDFKKYSKFNKKDKMRNYQKVIVAYALFRTMRNRAFHFENLFKRNANGTSRLSTCLTFGKTKIVAGIEPDKMEAFLDDMIEAFDSELAGFFD</sequence>
<proteinExistence type="predicted"/>